<keyword evidence="5" id="KW-0949">S-adenosyl-L-methionine</keyword>
<keyword evidence="11" id="KW-1185">Reference proteome</keyword>
<reference evidence="10" key="1">
    <citation type="journal article" date="2021" name="Nat. Commun.">
        <title>Genetic determinants of endophytism in the Arabidopsis root mycobiome.</title>
        <authorList>
            <person name="Mesny F."/>
            <person name="Miyauchi S."/>
            <person name="Thiergart T."/>
            <person name="Pickel B."/>
            <person name="Atanasova L."/>
            <person name="Karlsson M."/>
            <person name="Huettel B."/>
            <person name="Barry K.W."/>
            <person name="Haridas S."/>
            <person name="Chen C."/>
            <person name="Bauer D."/>
            <person name="Andreopoulos W."/>
            <person name="Pangilinan J."/>
            <person name="LaButti K."/>
            <person name="Riley R."/>
            <person name="Lipzen A."/>
            <person name="Clum A."/>
            <person name="Drula E."/>
            <person name="Henrissat B."/>
            <person name="Kohler A."/>
            <person name="Grigoriev I.V."/>
            <person name="Martin F.M."/>
            <person name="Hacquard S."/>
        </authorList>
    </citation>
    <scope>NUCLEOTIDE SEQUENCE</scope>
    <source>
        <strain evidence="10">MPI-SDFR-AT-0120</strain>
    </source>
</reference>
<sequence>MHSVAATRTSRRKTNKSGVTKFANTDPKKPNRILRSLYKYFWYTTSDGDTRLATSIGTLDRVPQQINDYVFHPKTFADDEYPSTFPPNMPWPPKTAQDLLLAVGSEGEECIGNSCYTDTQCYDHSCTHSFSTFKQSKKTWHDHFDLRETKDKGIGVFTKTAFKTDDVLGWYAGEILSSNTRNNQGDYLMEMPIGATASSPPESPCPSDSEHTPSSPSPSSSNASSSALTHDTSAMDMTVLIDASRRGNWTRFINHSCKPYTEFRMRRVGDVRIMDVEAVRRIPVGVELTVDYGGSYYGVDTRRRCRCGVRGFVSAKRRCS</sequence>
<feature type="compositionally biased region" description="Low complexity" evidence="8">
    <location>
        <begin position="212"/>
        <end position="226"/>
    </location>
</feature>
<evidence type="ECO:0000256" key="1">
    <source>
        <dbReference type="ARBA" id="ARBA00004286"/>
    </source>
</evidence>
<name>A0A8K0R4K8_9PLEO</name>
<dbReference type="InterPro" id="IPR050973">
    <property type="entry name" value="H3K9_Histone-Lys_N-MTase"/>
</dbReference>
<feature type="domain" description="SET" evidence="9">
    <location>
        <begin position="142"/>
        <end position="293"/>
    </location>
</feature>
<dbReference type="SUPFAM" id="SSF82199">
    <property type="entry name" value="SET domain"/>
    <property type="match status" value="1"/>
</dbReference>
<dbReference type="AlphaFoldDB" id="A0A8K0R4K8"/>
<evidence type="ECO:0000256" key="8">
    <source>
        <dbReference type="SAM" id="MobiDB-lite"/>
    </source>
</evidence>
<keyword evidence="4" id="KW-0808">Transferase</keyword>
<dbReference type="PROSITE" id="PS50280">
    <property type="entry name" value="SET"/>
    <property type="match status" value="1"/>
</dbReference>
<dbReference type="GO" id="GO:0008168">
    <property type="term" value="F:methyltransferase activity"/>
    <property type="evidence" value="ECO:0007669"/>
    <property type="project" value="UniProtKB-KW"/>
</dbReference>
<keyword evidence="6" id="KW-0479">Metal-binding</keyword>
<dbReference type="EMBL" id="JAGMVJ010000009">
    <property type="protein sequence ID" value="KAH7087515.1"/>
    <property type="molecule type" value="Genomic_DNA"/>
</dbReference>
<proteinExistence type="predicted"/>
<comment type="caution">
    <text evidence="10">The sequence shown here is derived from an EMBL/GenBank/DDBJ whole genome shotgun (WGS) entry which is preliminary data.</text>
</comment>
<evidence type="ECO:0000256" key="3">
    <source>
        <dbReference type="ARBA" id="ARBA00022603"/>
    </source>
</evidence>
<comment type="subcellular location">
    <subcellularLocation>
        <location evidence="1">Chromosome</location>
    </subcellularLocation>
</comment>
<protein>
    <recommendedName>
        <fullName evidence="9">SET domain-containing protein</fullName>
    </recommendedName>
</protein>
<dbReference type="Proteomes" id="UP000813461">
    <property type="component" value="Unassembled WGS sequence"/>
</dbReference>
<evidence type="ECO:0000256" key="4">
    <source>
        <dbReference type="ARBA" id="ARBA00022679"/>
    </source>
</evidence>
<dbReference type="Gene3D" id="2.170.270.10">
    <property type="entry name" value="SET domain"/>
    <property type="match status" value="1"/>
</dbReference>
<evidence type="ECO:0000313" key="11">
    <source>
        <dbReference type="Proteomes" id="UP000813461"/>
    </source>
</evidence>
<dbReference type="InterPro" id="IPR001214">
    <property type="entry name" value="SET_dom"/>
</dbReference>
<dbReference type="GO" id="GO:0032259">
    <property type="term" value="P:methylation"/>
    <property type="evidence" value="ECO:0007669"/>
    <property type="project" value="UniProtKB-KW"/>
</dbReference>
<accession>A0A8K0R4K8</accession>
<evidence type="ECO:0000256" key="7">
    <source>
        <dbReference type="ARBA" id="ARBA00022833"/>
    </source>
</evidence>
<dbReference type="SMART" id="SM00317">
    <property type="entry name" value="SET"/>
    <property type="match status" value="1"/>
</dbReference>
<keyword evidence="7" id="KW-0862">Zinc</keyword>
<keyword evidence="2" id="KW-0158">Chromosome</keyword>
<evidence type="ECO:0000259" key="9">
    <source>
        <dbReference type="PROSITE" id="PS50280"/>
    </source>
</evidence>
<feature type="region of interest" description="Disordered" evidence="8">
    <location>
        <begin position="1"/>
        <end position="27"/>
    </location>
</feature>
<dbReference type="GO" id="GO:0046872">
    <property type="term" value="F:metal ion binding"/>
    <property type="evidence" value="ECO:0007669"/>
    <property type="project" value="UniProtKB-KW"/>
</dbReference>
<dbReference type="PANTHER" id="PTHR46223:SF3">
    <property type="entry name" value="HISTONE-LYSINE N-METHYLTRANSFERASE SET-23"/>
    <property type="match status" value="1"/>
</dbReference>
<evidence type="ECO:0000313" key="10">
    <source>
        <dbReference type="EMBL" id="KAH7087515.1"/>
    </source>
</evidence>
<organism evidence="10 11">
    <name type="scientific">Paraphoma chrysanthemicola</name>
    <dbReference type="NCBI Taxonomy" id="798071"/>
    <lineage>
        <taxon>Eukaryota</taxon>
        <taxon>Fungi</taxon>
        <taxon>Dikarya</taxon>
        <taxon>Ascomycota</taxon>
        <taxon>Pezizomycotina</taxon>
        <taxon>Dothideomycetes</taxon>
        <taxon>Pleosporomycetidae</taxon>
        <taxon>Pleosporales</taxon>
        <taxon>Pleosporineae</taxon>
        <taxon>Phaeosphaeriaceae</taxon>
        <taxon>Paraphoma</taxon>
    </lineage>
</organism>
<dbReference type="Pfam" id="PF00856">
    <property type="entry name" value="SET"/>
    <property type="match status" value="1"/>
</dbReference>
<dbReference type="GO" id="GO:0005694">
    <property type="term" value="C:chromosome"/>
    <property type="evidence" value="ECO:0007669"/>
    <property type="project" value="UniProtKB-SubCell"/>
</dbReference>
<dbReference type="OrthoDB" id="308383at2759"/>
<dbReference type="InterPro" id="IPR046341">
    <property type="entry name" value="SET_dom_sf"/>
</dbReference>
<gene>
    <name evidence="10" type="ORF">FB567DRAFT_346852</name>
</gene>
<dbReference type="PANTHER" id="PTHR46223">
    <property type="entry name" value="HISTONE-LYSINE N-METHYLTRANSFERASE SUV39H"/>
    <property type="match status" value="1"/>
</dbReference>
<evidence type="ECO:0000256" key="5">
    <source>
        <dbReference type="ARBA" id="ARBA00022691"/>
    </source>
</evidence>
<evidence type="ECO:0000256" key="2">
    <source>
        <dbReference type="ARBA" id="ARBA00022454"/>
    </source>
</evidence>
<evidence type="ECO:0000256" key="6">
    <source>
        <dbReference type="ARBA" id="ARBA00022723"/>
    </source>
</evidence>
<keyword evidence="3" id="KW-0489">Methyltransferase</keyword>
<feature type="region of interest" description="Disordered" evidence="8">
    <location>
        <begin position="192"/>
        <end position="228"/>
    </location>
</feature>